<proteinExistence type="predicted"/>
<feature type="transmembrane region" description="Helical" evidence="5">
    <location>
        <begin position="193"/>
        <end position="214"/>
    </location>
</feature>
<evidence type="ECO:0000256" key="2">
    <source>
        <dbReference type="ARBA" id="ARBA00022692"/>
    </source>
</evidence>
<dbReference type="EMBL" id="CP126210">
    <property type="protein sequence ID" value="WIA11577.1"/>
    <property type="molecule type" value="Genomic_DNA"/>
</dbReference>
<feature type="transmembrane region" description="Helical" evidence="5">
    <location>
        <begin position="34"/>
        <end position="54"/>
    </location>
</feature>
<feature type="transmembrane region" description="Helical" evidence="5">
    <location>
        <begin position="287"/>
        <end position="305"/>
    </location>
</feature>
<evidence type="ECO:0000256" key="5">
    <source>
        <dbReference type="SAM" id="Phobius"/>
    </source>
</evidence>
<dbReference type="Proteomes" id="UP001244341">
    <property type="component" value="Chromosome 3b"/>
</dbReference>
<evidence type="ECO:0000256" key="1">
    <source>
        <dbReference type="ARBA" id="ARBA00004141"/>
    </source>
</evidence>
<name>A0ABY8TRE7_TETOB</name>
<feature type="transmembrane region" description="Helical" evidence="5">
    <location>
        <begin position="326"/>
        <end position="345"/>
    </location>
</feature>
<keyword evidence="3 5" id="KW-1133">Transmembrane helix</keyword>
<evidence type="ECO:0000313" key="6">
    <source>
        <dbReference type="EMBL" id="WIA11577.1"/>
    </source>
</evidence>
<dbReference type="InterPro" id="IPR003689">
    <property type="entry name" value="ZIP"/>
</dbReference>
<organism evidence="6 7">
    <name type="scientific">Tetradesmus obliquus</name>
    <name type="common">Green alga</name>
    <name type="synonym">Acutodesmus obliquus</name>
    <dbReference type="NCBI Taxonomy" id="3088"/>
    <lineage>
        <taxon>Eukaryota</taxon>
        <taxon>Viridiplantae</taxon>
        <taxon>Chlorophyta</taxon>
        <taxon>core chlorophytes</taxon>
        <taxon>Chlorophyceae</taxon>
        <taxon>CS clade</taxon>
        <taxon>Sphaeropleales</taxon>
        <taxon>Scenedesmaceae</taxon>
        <taxon>Tetradesmus</taxon>
    </lineage>
</organism>
<evidence type="ECO:0000256" key="4">
    <source>
        <dbReference type="ARBA" id="ARBA00023136"/>
    </source>
</evidence>
<evidence type="ECO:0000313" key="7">
    <source>
        <dbReference type="Proteomes" id="UP001244341"/>
    </source>
</evidence>
<accession>A0ABY8TRE7</accession>
<sequence length="346" mass="36283">MRLLLGLEHVHAHQEGGANAAGHPLMSAGWELRVAGLFVIFAASMCSLITLWFRSTNTVVPRLLRAFSGGVITALALVHIVPEALEQLDGLPLKFPVPVGGCAILAGILLLVILDSTLAGILAPESYRNELQEQEDDEDKDSTTCAITSTSTEHNLKPTKGAALHCHRMHSSSSENVSEAAGKMKTIRQGVTAVTMELGCIFHSVIIGIGVGVITGDKQLVVTLITALAIHQGLEGLALGSVLALTSFSTLKKVLMLFVYSVTTPAGIAIGITIASTYDATSLTNRAVQGGLNGVSGGMLLYIGLNQLLAEEFSKGDLTVRPGLRFCMYLAVVLGAGAMCALGIWA</sequence>
<dbReference type="PANTHER" id="PTHR11040:SF44">
    <property type="entry name" value="PROTEIN ZNTC-RELATED"/>
    <property type="match status" value="1"/>
</dbReference>
<protein>
    <submittedName>
        <fullName evidence="6">Uncharacterized protein</fullName>
    </submittedName>
</protein>
<feature type="transmembrane region" description="Helical" evidence="5">
    <location>
        <begin position="66"/>
        <end position="85"/>
    </location>
</feature>
<dbReference type="PANTHER" id="PTHR11040">
    <property type="entry name" value="ZINC/IRON TRANSPORTER"/>
    <property type="match status" value="1"/>
</dbReference>
<reference evidence="6 7" key="1">
    <citation type="submission" date="2023-05" db="EMBL/GenBank/DDBJ databases">
        <title>A 100% complete, gapless, phased diploid assembly of the Scenedesmus obliquus UTEX 3031 genome.</title>
        <authorList>
            <person name="Biondi T.C."/>
            <person name="Hanschen E.R."/>
            <person name="Kwon T."/>
            <person name="Eng W."/>
            <person name="Kruse C.P.S."/>
            <person name="Koehler S.I."/>
            <person name="Kunde Y."/>
            <person name="Gleasner C.D."/>
            <person name="You Mak K.T."/>
            <person name="Polle J."/>
            <person name="Hovde B.T."/>
            <person name="Starkenburg S.R."/>
        </authorList>
    </citation>
    <scope>NUCLEOTIDE SEQUENCE [LARGE SCALE GENOMIC DNA]</scope>
    <source>
        <strain evidence="6 7">DOE0152z</strain>
    </source>
</reference>
<feature type="transmembrane region" description="Helical" evidence="5">
    <location>
        <begin position="97"/>
        <end position="123"/>
    </location>
</feature>
<feature type="transmembrane region" description="Helical" evidence="5">
    <location>
        <begin position="257"/>
        <end position="275"/>
    </location>
</feature>
<gene>
    <name evidence="6" type="ORF">OEZ85_011682</name>
</gene>
<evidence type="ECO:0000256" key="3">
    <source>
        <dbReference type="ARBA" id="ARBA00022989"/>
    </source>
</evidence>
<keyword evidence="7" id="KW-1185">Reference proteome</keyword>
<feature type="transmembrane region" description="Helical" evidence="5">
    <location>
        <begin position="220"/>
        <end position="245"/>
    </location>
</feature>
<comment type="subcellular location">
    <subcellularLocation>
        <location evidence="1">Membrane</location>
        <topology evidence="1">Multi-pass membrane protein</topology>
    </subcellularLocation>
</comment>
<keyword evidence="2 5" id="KW-0812">Transmembrane</keyword>
<keyword evidence="4 5" id="KW-0472">Membrane</keyword>
<dbReference type="Pfam" id="PF02535">
    <property type="entry name" value="Zip"/>
    <property type="match status" value="1"/>
</dbReference>